<keyword evidence="1" id="KW-0808">Transferase</keyword>
<evidence type="ECO:0000313" key="5">
    <source>
        <dbReference type="EMBL" id="ODG91284.1"/>
    </source>
</evidence>
<dbReference type="InterPro" id="IPR051531">
    <property type="entry name" value="N-acetyltransferase"/>
</dbReference>
<comment type="caution">
    <text evidence="5">The sequence shown here is derived from an EMBL/GenBank/DDBJ whole genome shotgun (WGS) entry which is preliminary data.</text>
</comment>
<dbReference type="EMBL" id="MDKC01000023">
    <property type="protein sequence ID" value="ODG91284.1"/>
    <property type="molecule type" value="Genomic_DNA"/>
</dbReference>
<sequence>MILNLNTNRMNLREFVESDWQQIHKYASQSVVCQFQPWGPNTESETKEFIQIILRDMKQINRTRFAFAIIEKKSDKLIGSIEFNIRDEINQIGEIGYIIHPNYWGKGFASEATKEVISFGFKNFKLHRIFATCDVRNIASAKVLEKCGLNLEGKMREDLLLRDGWRDTYLYSILEHEWLRGQEGQES</sequence>
<protein>
    <submittedName>
        <fullName evidence="5">GNAT family N-acetyltransferase</fullName>
    </submittedName>
</protein>
<dbReference type="InterPro" id="IPR000182">
    <property type="entry name" value="GNAT_dom"/>
</dbReference>
<evidence type="ECO:0000313" key="6">
    <source>
        <dbReference type="Proteomes" id="UP000094580"/>
    </source>
</evidence>
<keyword evidence="2" id="KW-0012">Acyltransferase</keyword>
<dbReference type="CDD" id="cd04301">
    <property type="entry name" value="NAT_SF"/>
    <property type="match status" value="1"/>
</dbReference>
<evidence type="ECO:0000256" key="1">
    <source>
        <dbReference type="ARBA" id="ARBA00022679"/>
    </source>
</evidence>
<evidence type="ECO:0000256" key="2">
    <source>
        <dbReference type="ARBA" id="ARBA00023315"/>
    </source>
</evidence>
<dbReference type="PROSITE" id="PS51186">
    <property type="entry name" value="GNAT"/>
    <property type="match status" value="1"/>
</dbReference>
<gene>
    <name evidence="5" type="ORF">BED47_06380</name>
</gene>
<dbReference type="PANTHER" id="PTHR43792">
    <property type="entry name" value="GNAT FAMILY, PUTATIVE (AFU_ORTHOLOGUE AFUA_3G00765)-RELATED-RELATED"/>
    <property type="match status" value="1"/>
</dbReference>
<feature type="domain" description="N-acetyltransferase" evidence="4">
    <location>
        <begin position="10"/>
        <end position="175"/>
    </location>
</feature>
<dbReference type="PANTHER" id="PTHR43792:SF8">
    <property type="entry name" value="[RIBOSOMAL PROTEIN US5]-ALANINE N-ACETYLTRANSFERASE"/>
    <property type="match status" value="1"/>
</dbReference>
<comment type="similarity">
    <text evidence="3">Belongs to the acetyltransferase family. RimJ subfamily.</text>
</comment>
<evidence type="ECO:0000256" key="3">
    <source>
        <dbReference type="ARBA" id="ARBA00038502"/>
    </source>
</evidence>
<dbReference type="Pfam" id="PF13302">
    <property type="entry name" value="Acetyltransf_3"/>
    <property type="match status" value="1"/>
</dbReference>
<dbReference type="SUPFAM" id="SSF55729">
    <property type="entry name" value="Acyl-CoA N-acyltransferases (Nat)"/>
    <property type="match status" value="1"/>
</dbReference>
<reference evidence="5 6" key="1">
    <citation type="submission" date="2016-07" db="EMBL/GenBank/DDBJ databases">
        <authorList>
            <person name="Townsley L."/>
            <person name="Shank E.A."/>
        </authorList>
    </citation>
    <scope>NUCLEOTIDE SEQUENCE [LARGE SCALE GENOMIC DNA]</scope>
    <source>
        <strain evidence="5 6">CH01</strain>
    </source>
</reference>
<dbReference type="InterPro" id="IPR016181">
    <property type="entry name" value="Acyl_CoA_acyltransferase"/>
</dbReference>
<proteinExistence type="inferred from homology"/>
<evidence type="ECO:0000259" key="4">
    <source>
        <dbReference type="PROSITE" id="PS51186"/>
    </source>
</evidence>
<name>A0ABX2ZS44_9BACI</name>
<dbReference type="RefSeq" id="WP_069034074.1">
    <property type="nucleotide sequence ID" value="NZ_MDKC01000023.1"/>
</dbReference>
<dbReference type="Proteomes" id="UP000094580">
    <property type="component" value="Unassembled WGS sequence"/>
</dbReference>
<accession>A0ABX2ZS44</accession>
<dbReference type="Gene3D" id="3.40.630.30">
    <property type="match status" value="1"/>
</dbReference>
<organism evidence="5 6">
    <name type="scientific">Gottfriedia luciferensis</name>
    <dbReference type="NCBI Taxonomy" id="178774"/>
    <lineage>
        <taxon>Bacteria</taxon>
        <taxon>Bacillati</taxon>
        <taxon>Bacillota</taxon>
        <taxon>Bacilli</taxon>
        <taxon>Bacillales</taxon>
        <taxon>Bacillaceae</taxon>
        <taxon>Gottfriedia</taxon>
    </lineage>
</organism>
<keyword evidence="6" id="KW-1185">Reference proteome</keyword>